<feature type="region of interest" description="Disordered" evidence="9">
    <location>
        <begin position="256"/>
        <end position="287"/>
    </location>
</feature>
<evidence type="ECO:0000256" key="9">
    <source>
        <dbReference type="SAM" id="MobiDB-lite"/>
    </source>
</evidence>
<dbReference type="GO" id="GO:0038039">
    <property type="term" value="C:G protein-coupled receptor heterodimeric complex"/>
    <property type="evidence" value="ECO:0007669"/>
    <property type="project" value="TreeGrafter"/>
</dbReference>
<keyword evidence="3 10" id="KW-1133">Transmembrane helix</keyword>
<dbReference type="PRINTS" id="PR01176">
    <property type="entry name" value="GABABRECEPTR"/>
</dbReference>
<proteinExistence type="predicted"/>
<evidence type="ECO:0000256" key="2">
    <source>
        <dbReference type="ARBA" id="ARBA00022692"/>
    </source>
</evidence>
<evidence type="ECO:0000313" key="12">
    <source>
        <dbReference type="EMBL" id="ODM88667.1"/>
    </source>
</evidence>
<evidence type="ECO:0000256" key="10">
    <source>
        <dbReference type="SAM" id="Phobius"/>
    </source>
</evidence>
<feature type="transmembrane region" description="Helical" evidence="10">
    <location>
        <begin position="84"/>
        <end position="104"/>
    </location>
</feature>
<sequence>MSSPYLNNLIIIGCMFTYTSVIILGLDSKLTSIEAFPYICTARAWILMAGFTLAFGSMFSKTWRVHSIFTNVKLNKKVIKDMQLFIVVGILLAIDFAIMTTWHFTDPMVRDTKKLEAYVTRLSGFLQTNPNNDDIMIIGERVLQVAVHELLCRDYLRYLQGLAHVTRTVCLQLFGCFLAWETRSVSIPALKDSKYIGMRVYNSVLGAPLSHVLTDKHDASFLIISVFIIFCTTATLCLVFLPKIIELKRNPKGTVEKRLRPTIKPPSTTRRASGTSMYEAELKTAKQ</sequence>
<dbReference type="PANTHER" id="PTHR10519">
    <property type="entry name" value="GABA-B RECEPTOR"/>
    <property type="match status" value="1"/>
</dbReference>
<keyword evidence="6 12" id="KW-0675">Receptor</keyword>
<comment type="caution">
    <text evidence="12">The sequence shown here is derived from an EMBL/GenBank/DDBJ whole genome shotgun (WGS) entry which is preliminary data.</text>
</comment>
<evidence type="ECO:0000256" key="4">
    <source>
        <dbReference type="ARBA" id="ARBA00023040"/>
    </source>
</evidence>
<feature type="domain" description="G-protein coupled receptors family 3 profile" evidence="11">
    <location>
        <begin position="1"/>
        <end position="263"/>
    </location>
</feature>
<dbReference type="GO" id="GO:0004965">
    <property type="term" value="F:G protein-coupled GABA receptor activity"/>
    <property type="evidence" value="ECO:0007669"/>
    <property type="project" value="InterPro"/>
</dbReference>
<evidence type="ECO:0000256" key="3">
    <source>
        <dbReference type="ARBA" id="ARBA00022989"/>
    </source>
</evidence>
<evidence type="ECO:0000259" key="11">
    <source>
        <dbReference type="PROSITE" id="PS50259"/>
    </source>
</evidence>
<comment type="subcellular location">
    <subcellularLocation>
        <location evidence="1">Membrane</location>
        <topology evidence="1">Multi-pass membrane protein</topology>
    </subcellularLocation>
</comment>
<dbReference type="PANTHER" id="PTHR10519:SF74">
    <property type="entry name" value="GAMMA-AMINOBUTYRIC ACID TYPE B RECEPTOR SUBUNIT 2"/>
    <property type="match status" value="1"/>
</dbReference>
<feature type="transmembrane region" description="Helical" evidence="10">
    <location>
        <begin position="5"/>
        <end position="24"/>
    </location>
</feature>
<evidence type="ECO:0000256" key="5">
    <source>
        <dbReference type="ARBA" id="ARBA00023136"/>
    </source>
</evidence>
<dbReference type="OrthoDB" id="2150267at2759"/>
<dbReference type="PROSITE" id="PS50259">
    <property type="entry name" value="G_PROTEIN_RECEP_F3_4"/>
    <property type="match status" value="1"/>
</dbReference>
<gene>
    <name evidence="12" type="ORF">Ocin01_18013</name>
</gene>
<dbReference type="InterPro" id="IPR017978">
    <property type="entry name" value="GPCR_3_C"/>
</dbReference>
<dbReference type="InterPro" id="IPR002455">
    <property type="entry name" value="GPCR3_GABA-B"/>
</dbReference>
<dbReference type="AlphaFoldDB" id="A0A1D2M6R4"/>
<evidence type="ECO:0000313" key="13">
    <source>
        <dbReference type="Proteomes" id="UP000094527"/>
    </source>
</evidence>
<dbReference type="Pfam" id="PF00003">
    <property type="entry name" value="7tm_3"/>
    <property type="match status" value="1"/>
</dbReference>
<protein>
    <submittedName>
        <fullName evidence="12">Gamma-aminobutyric acid type B receptor subunit 2</fullName>
    </submittedName>
</protein>
<keyword evidence="7" id="KW-0325">Glycoprotein</keyword>
<dbReference type="GO" id="GO:0007214">
    <property type="term" value="P:gamma-aminobutyric acid signaling pathway"/>
    <property type="evidence" value="ECO:0007669"/>
    <property type="project" value="TreeGrafter"/>
</dbReference>
<evidence type="ECO:0000256" key="6">
    <source>
        <dbReference type="ARBA" id="ARBA00023170"/>
    </source>
</evidence>
<evidence type="ECO:0000256" key="8">
    <source>
        <dbReference type="ARBA" id="ARBA00023224"/>
    </source>
</evidence>
<keyword evidence="13" id="KW-1185">Reference proteome</keyword>
<keyword evidence="8" id="KW-0807">Transducer</keyword>
<reference evidence="12 13" key="1">
    <citation type="journal article" date="2016" name="Genome Biol. Evol.">
        <title>Gene Family Evolution Reflects Adaptation to Soil Environmental Stressors in the Genome of the Collembolan Orchesella cincta.</title>
        <authorList>
            <person name="Faddeeva-Vakhrusheva A."/>
            <person name="Derks M.F."/>
            <person name="Anvar S.Y."/>
            <person name="Agamennone V."/>
            <person name="Suring W."/>
            <person name="Smit S."/>
            <person name="van Straalen N.M."/>
            <person name="Roelofs D."/>
        </authorList>
    </citation>
    <scope>NUCLEOTIDE SEQUENCE [LARGE SCALE GENOMIC DNA]</scope>
    <source>
        <tissue evidence="12">Mixed pool</tissue>
    </source>
</reference>
<dbReference type="Proteomes" id="UP000094527">
    <property type="component" value="Unassembled WGS sequence"/>
</dbReference>
<keyword evidence="5 10" id="KW-0472">Membrane</keyword>
<feature type="compositionally biased region" description="Polar residues" evidence="9">
    <location>
        <begin position="265"/>
        <end position="276"/>
    </location>
</feature>
<feature type="transmembrane region" description="Helical" evidence="10">
    <location>
        <begin position="219"/>
        <end position="241"/>
    </location>
</feature>
<organism evidence="12 13">
    <name type="scientific">Orchesella cincta</name>
    <name type="common">Springtail</name>
    <name type="synonym">Podura cincta</name>
    <dbReference type="NCBI Taxonomy" id="48709"/>
    <lineage>
        <taxon>Eukaryota</taxon>
        <taxon>Metazoa</taxon>
        <taxon>Ecdysozoa</taxon>
        <taxon>Arthropoda</taxon>
        <taxon>Hexapoda</taxon>
        <taxon>Collembola</taxon>
        <taxon>Entomobryomorpha</taxon>
        <taxon>Entomobryoidea</taxon>
        <taxon>Orchesellidae</taxon>
        <taxon>Orchesellinae</taxon>
        <taxon>Orchesella</taxon>
    </lineage>
</organism>
<accession>A0A1D2M6R4</accession>
<dbReference type="OMA" id="CESTHNT"/>
<name>A0A1D2M6R4_ORCCI</name>
<dbReference type="EMBL" id="LJIJ01003330">
    <property type="protein sequence ID" value="ODM88667.1"/>
    <property type="molecule type" value="Genomic_DNA"/>
</dbReference>
<feature type="transmembrane region" description="Helical" evidence="10">
    <location>
        <begin position="44"/>
        <end position="63"/>
    </location>
</feature>
<evidence type="ECO:0000256" key="7">
    <source>
        <dbReference type="ARBA" id="ARBA00023180"/>
    </source>
</evidence>
<keyword evidence="4" id="KW-0297">G-protein coupled receptor</keyword>
<evidence type="ECO:0000256" key="1">
    <source>
        <dbReference type="ARBA" id="ARBA00004141"/>
    </source>
</evidence>
<dbReference type="STRING" id="48709.A0A1D2M6R4"/>
<keyword evidence="2 10" id="KW-0812">Transmembrane</keyword>